<dbReference type="GO" id="GO:0005739">
    <property type="term" value="C:mitochondrion"/>
    <property type="evidence" value="ECO:0007669"/>
    <property type="project" value="TreeGrafter"/>
</dbReference>
<evidence type="ECO:0000256" key="5">
    <source>
        <dbReference type="SAM" id="Phobius"/>
    </source>
</evidence>
<dbReference type="SMART" id="SM00479">
    <property type="entry name" value="EXOIII"/>
    <property type="match status" value="1"/>
</dbReference>
<keyword evidence="5" id="KW-0472">Membrane</keyword>
<reference evidence="7" key="1">
    <citation type="submission" date="2014-09" db="EMBL/GenBank/DDBJ databases">
        <authorList>
            <person name="Magalhaes I.L.F."/>
            <person name="Oliveira U."/>
            <person name="Santos F.R."/>
            <person name="Vidigal T.H.D.A."/>
            <person name="Brescovit A.D."/>
            <person name="Santos A.J."/>
        </authorList>
    </citation>
    <scope>NUCLEOTIDE SEQUENCE</scope>
    <source>
        <tissue evidence="7">Shoot tissue taken approximately 20 cm above the soil surface</tissue>
    </source>
</reference>
<dbReference type="GO" id="GO:0000175">
    <property type="term" value="F:3'-5'-RNA exonuclease activity"/>
    <property type="evidence" value="ECO:0007669"/>
    <property type="project" value="InterPro"/>
</dbReference>
<keyword evidence="4" id="KW-0269">Exonuclease</keyword>
<dbReference type="FunFam" id="3.30.420.10:FF:000003">
    <property type="entry name" value="Oligoribonuclease"/>
    <property type="match status" value="1"/>
</dbReference>
<comment type="similarity">
    <text evidence="1">Belongs to the oligoribonuclease family.</text>
</comment>
<dbReference type="Pfam" id="PF00929">
    <property type="entry name" value="RNase_T"/>
    <property type="match status" value="1"/>
</dbReference>
<keyword evidence="5" id="KW-1133">Transmembrane helix</keyword>
<evidence type="ECO:0000256" key="3">
    <source>
        <dbReference type="ARBA" id="ARBA00022801"/>
    </source>
</evidence>
<evidence type="ECO:0000313" key="7">
    <source>
        <dbReference type="EMBL" id="JAE20145.1"/>
    </source>
</evidence>
<dbReference type="Gene3D" id="3.30.420.10">
    <property type="entry name" value="Ribonuclease H-like superfamily/Ribonuclease H"/>
    <property type="match status" value="1"/>
</dbReference>
<dbReference type="EMBL" id="GBRH01177751">
    <property type="protein sequence ID" value="JAE20145.1"/>
    <property type="molecule type" value="Transcribed_RNA"/>
</dbReference>
<keyword evidence="2" id="KW-0540">Nuclease</keyword>
<evidence type="ECO:0000256" key="2">
    <source>
        <dbReference type="ARBA" id="ARBA00022722"/>
    </source>
</evidence>
<proteinExistence type="inferred from homology"/>
<dbReference type="AlphaFoldDB" id="A0A0A9G4Z9"/>
<organism evidence="7">
    <name type="scientific">Arundo donax</name>
    <name type="common">Giant reed</name>
    <name type="synonym">Donax arundinaceus</name>
    <dbReference type="NCBI Taxonomy" id="35708"/>
    <lineage>
        <taxon>Eukaryota</taxon>
        <taxon>Viridiplantae</taxon>
        <taxon>Streptophyta</taxon>
        <taxon>Embryophyta</taxon>
        <taxon>Tracheophyta</taxon>
        <taxon>Spermatophyta</taxon>
        <taxon>Magnoliopsida</taxon>
        <taxon>Liliopsida</taxon>
        <taxon>Poales</taxon>
        <taxon>Poaceae</taxon>
        <taxon>PACMAD clade</taxon>
        <taxon>Arundinoideae</taxon>
        <taxon>Arundineae</taxon>
        <taxon>Arundo</taxon>
    </lineage>
</organism>
<dbReference type="CDD" id="cd06135">
    <property type="entry name" value="Orn"/>
    <property type="match status" value="1"/>
</dbReference>
<dbReference type="InterPro" id="IPR013520">
    <property type="entry name" value="Ribonucl_H"/>
</dbReference>
<feature type="transmembrane region" description="Helical" evidence="5">
    <location>
        <begin position="185"/>
        <end position="208"/>
    </location>
</feature>
<keyword evidence="5" id="KW-0812">Transmembrane</keyword>
<dbReference type="GO" id="GO:0003676">
    <property type="term" value="F:nucleic acid binding"/>
    <property type="evidence" value="ECO:0007669"/>
    <property type="project" value="InterPro"/>
</dbReference>
<reference evidence="7" key="2">
    <citation type="journal article" date="2015" name="Data Brief">
        <title>Shoot transcriptome of the giant reed, Arundo donax.</title>
        <authorList>
            <person name="Barrero R.A."/>
            <person name="Guerrero F.D."/>
            <person name="Moolhuijzen P."/>
            <person name="Goolsby J.A."/>
            <person name="Tidwell J."/>
            <person name="Bellgard S.E."/>
            <person name="Bellgard M.I."/>
        </authorList>
    </citation>
    <scope>NUCLEOTIDE SEQUENCE</scope>
    <source>
        <tissue evidence="7">Shoot tissue taken approximately 20 cm above the soil surface</tissue>
    </source>
</reference>
<feature type="domain" description="Exonuclease" evidence="6">
    <location>
        <begin position="70"/>
        <end position="244"/>
    </location>
</feature>
<dbReference type="NCBIfam" id="NF003765">
    <property type="entry name" value="PRK05359.1"/>
    <property type="match status" value="1"/>
</dbReference>
<keyword evidence="3" id="KW-0378">Hydrolase</keyword>
<dbReference type="InterPro" id="IPR036397">
    <property type="entry name" value="RNaseH_sf"/>
</dbReference>
<sequence length="249" mass="28204">MSKLANMFAVLNLDAEDDRGEVENPASSKTEADAAAAAITKLERGTQSKAMIVNYDGENLTSSLSDYRMPLVWIDLEMTGLDVTKDRILEIACIITDGKLTKRIEGPDLVIRQSKECLDDMNEWCKIHHVESGLAERVLKSEISENDAEKQVVDFIRRYIGSASPLIAGNSVYMDLLFLKKFMPQLAGIFSHVIVDVSSITALCIRWFPKERKGAPRKEKNHRAMDDIRESIKELQYYKENIFKSRKSK</sequence>
<name>A0A0A9G4Z9_ARUDO</name>
<evidence type="ECO:0000256" key="1">
    <source>
        <dbReference type="ARBA" id="ARBA00009921"/>
    </source>
</evidence>
<dbReference type="InterPro" id="IPR022894">
    <property type="entry name" value="Oligoribonuclease"/>
</dbReference>
<dbReference type="PANTHER" id="PTHR11046">
    <property type="entry name" value="OLIGORIBONUCLEASE, MITOCHONDRIAL"/>
    <property type="match status" value="1"/>
</dbReference>
<dbReference type="PANTHER" id="PTHR11046:SF14">
    <property type="entry name" value="EXONUCLEASE DOMAIN-CONTAINING PROTEIN"/>
    <property type="match status" value="1"/>
</dbReference>
<accession>A0A0A9G4Z9</accession>
<dbReference type="InterPro" id="IPR012337">
    <property type="entry name" value="RNaseH-like_sf"/>
</dbReference>
<evidence type="ECO:0000259" key="6">
    <source>
        <dbReference type="SMART" id="SM00479"/>
    </source>
</evidence>
<protein>
    <recommendedName>
        <fullName evidence="6">Exonuclease domain-containing protein</fullName>
    </recommendedName>
</protein>
<dbReference type="SUPFAM" id="SSF53098">
    <property type="entry name" value="Ribonuclease H-like"/>
    <property type="match status" value="1"/>
</dbReference>
<evidence type="ECO:0000256" key="4">
    <source>
        <dbReference type="ARBA" id="ARBA00022839"/>
    </source>
</evidence>